<evidence type="ECO:0000259" key="6">
    <source>
        <dbReference type="Pfam" id="PF00441"/>
    </source>
</evidence>
<dbReference type="Pfam" id="PF02771">
    <property type="entry name" value="Acyl-CoA_dh_N"/>
    <property type="match status" value="2"/>
</dbReference>
<dbReference type="EMBL" id="JAGEVG010000006">
    <property type="protein sequence ID" value="MBO3098007.1"/>
    <property type="molecule type" value="Genomic_DNA"/>
</dbReference>
<keyword evidence="4" id="KW-0274">FAD</keyword>
<dbReference type="Gene3D" id="1.10.540.10">
    <property type="entry name" value="Acyl-CoA dehydrogenase/oxidase, N-terminal domain"/>
    <property type="match status" value="2"/>
</dbReference>
<evidence type="ECO:0000256" key="2">
    <source>
        <dbReference type="ARBA" id="ARBA00009347"/>
    </source>
</evidence>
<dbReference type="SUPFAM" id="SSF56645">
    <property type="entry name" value="Acyl-CoA dehydrogenase NM domain-like"/>
    <property type="match status" value="2"/>
</dbReference>
<reference evidence="9 10" key="1">
    <citation type="submission" date="2021-03" db="EMBL/GenBank/DDBJ databases">
        <title>Gelidibacter sp. nov., isolated from costal sediment.</title>
        <authorList>
            <person name="Lun K.-Y."/>
        </authorList>
    </citation>
    <scope>NUCLEOTIDE SEQUENCE [LARGE SCALE GENOMIC DNA]</scope>
    <source>
        <strain evidence="9 10">DF109</strain>
    </source>
</reference>
<dbReference type="Gene3D" id="1.20.140.10">
    <property type="entry name" value="Butyryl-CoA Dehydrogenase, subunit A, domain 3"/>
    <property type="match status" value="2"/>
</dbReference>
<evidence type="ECO:0000313" key="10">
    <source>
        <dbReference type="Proteomes" id="UP000681315"/>
    </source>
</evidence>
<feature type="domain" description="Acyl-CoA dehydrogenase/oxidase C-terminal" evidence="6">
    <location>
        <begin position="228"/>
        <end position="376"/>
    </location>
</feature>
<dbReference type="InterPro" id="IPR013786">
    <property type="entry name" value="AcylCoA_DH/ox_N"/>
</dbReference>
<dbReference type="InterPro" id="IPR009100">
    <property type="entry name" value="AcylCoA_DH/oxidase_NM_dom_sf"/>
</dbReference>
<dbReference type="InterPro" id="IPR050741">
    <property type="entry name" value="Acyl-CoA_dehydrogenase"/>
</dbReference>
<feature type="domain" description="Acyl-CoA dehydrogenase/oxidase C-terminal" evidence="6">
    <location>
        <begin position="620"/>
        <end position="767"/>
    </location>
</feature>
<dbReference type="SUPFAM" id="SSF47203">
    <property type="entry name" value="Acyl-CoA dehydrogenase C-terminal domain-like"/>
    <property type="match status" value="2"/>
</dbReference>
<dbReference type="Proteomes" id="UP000681315">
    <property type="component" value="Unassembled WGS sequence"/>
</dbReference>
<dbReference type="InterPro" id="IPR046373">
    <property type="entry name" value="Acyl-CoA_Oxase/DH_mid-dom_sf"/>
</dbReference>
<evidence type="ECO:0000259" key="8">
    <source>
        <dbReference type="Pfam" id="PF02771"/>
    </source>
</evidence>
<protein>
    <submittedName>
        <fullName evidence="9">Acyl-CoA dehydrogenase family protein</fullName>
    </submittedName>
</protein>
<feature type="domain" description="Acyl-CoA oxidase/dehydrogenase middle" evidence="7">
    <location>
        <begin position="514"/>
        <end position="608"/>
    </location>
</feature>
<dbReference type="Pfam" id="PF02770">
    <property type="entry name" value="Acyl-CoA_dh_M"/>
    <property type="match status" value="2"/>
</dbReference>
<accession>A0ABS3SQN2</accession>
<dbReference type="PANTHER" id="PTHR48083:SF6">
    <property type="entry name" value="ACYL-COA DEHYDROGENASE 6"/>
    <property type="match status" value="1"/>
</dbReference>
<comment type="similarity">
    <text evidence="2">Belongs to the acyl-CoA dehydrogenase family.</text>
</comment>
<dbReference type="InterPro" id="IPR006089">
    <property type="entry name" value="Acyl-CoA_DH_CS"/>
</dbReference>
<organism evidence="9 10">
    <name type="scientific">Gelidibacter pelagius</name>
    <dbReference type="NCBI Taxonomy" id="2819985"/>
    <lineage>
        <taxon>Bacteria</taxon>
        <taxon>Pseudomonadati</taxon>
        <taxon>Bacteroidota</taxon>
        <taxon>Flavobacteriia</taxon>
        <taxon>Flavobacteriales</taxon>
        <taxon>Flavobacteriaceae</taxon>
        <taxon>Gelidibacter</taxon>
    </lineage>
</organism>
<evidence type="ECO:0000256" key="5">
    <source>
        <dbReference type="ARBA" id="ARBA00023002"/>
    </source>
</evidence>
<dbReference type="Gene3D" id="2.40.110.10">
    <property type="entry name" value="Butyryl-CoA Dehydrogenase, subunit A, domain 2"/>
    <property type="match status" value="2"/>
</dbReference>
<comment type="cofactor">
    <cofactor evidence="1">
        <name>FAD</name>
        <dbReference type="ChEBI" id="CHEBI:57692"/>
    </cofactor>
</comment>
<evidence type="ECO:0000256" key="1">
    <source>
        <dbReference type="ARBA" id="ARBA00001974"/>
    </source>
</evidence>
<dbReference type="InterPro" id="IPR036250">
    <property type="entry name" value="AcylCo_DH-like_C"/>
</dbReference>
<dbReference type="PROSITE" id="PS00073">
    <property type="entry name" value="ACYL_COA_DH_2"/>
    <property type="match status" value="2"/>
</dbReference>
<evidence type="ECO:0000259" key="7">
    <source>
        <dbReference type="Pfam" id="PF02770"/>
    </source>
</evidence>
<dbReference type="InterPro" id="IPR006091">
    <property type="entry name" value="Acyl-CoA_Oxase/DH_mid-dom"/>
</dbReference>
<dbReference type="Pfam" id="PF00441">
    <property type="entry name" value="Acyl-CoA_dh_1"/>
    <property type="match status" value="2"/>
</dbReference>
<feature type="domain" description="Acyl-CoA dehydrogenase/oxidase N-terminal" evidence="8">
    <location>
        <begin position="5"/>
        <end position="118"/>
    </location>
</feature>
<dbReference type="InterPro" id="IPR009075">
    <property type="entry name" value="AcylCo_DH/oxidase_C"/>
</dbReference>
<evidence type="ECO:0000256" key="4">
    <source>
        <dbReference type="ARBA" id="ARBA00022827"/>
    </source>
</evidence>
<dbReference type="RefSeq" id="WP_208233144.1">
    <property type="nucleotide sequence ID" value="NZ_JAGEVG010000006.1"/>
</dbReference>
<sequence length="779" mass="87133">MTYFSKEHKEFRQRLREFLEKEVQPHIAEWEEAGSIPLSIWKKMGDQDFLGLSYPKEYGGKALDYFYDVVFNEELGKMNSGGFVITQQVVQYMSAPYILNYGSEHLKEKYLPSIISGDTVSCIAITEPEAGSDIANIQTSAEAKDDHYIVNGTKTFVTNGIQGSFAVTAVKTDLEAEAKGISLLVIDLDSEGIHKTELKKLGWQSSDTATLTFENVKVPKENLIGETGKGFEYLMNGLQLERLCLVPSAIATMEYALDESLRYMANRKTFGKNLNKVQVLRHKMAQLTSEVEALKAFSYYCAKVYNEGIYDVKLIASAKLIATELHEKVATQCLQIFGGSGFMEDHPLARMYRDTRVGTLSAGSSEMMKDIIAKVVIDKKEYTSLTHTETKHPSPFNEEHDLFRASVKDFLKREVIPNLDQWEEDGEVPREVYEKFGAMGYFGLRFPEAYGGSDLDIWYEVVLHEELSRINSGGFAAAMGAHFFLAMVHVNGSGNEAQKQKYLTAGNEGKLIGCLAVTEPDTGSDVKSIRTSAVKEGDHYIINGAKTFITNGVNSDYIVAAVKTNPEAGYYGISMMLIEHDRKGVSATKLNKLGWKASDTGEIGLDNVKVPLENLLGEENHGFFYIMQHFVSERLSIAAGSVSGAEYAIELTLDYMNQRAVFGKKIKEFQVLRHRIAQMSAEIACNKQFLYSIYDRHSKGEYLVKEASMAKLVCSQMLDRVTFECLQMFGGNGFMEDYPLARMWRDARLNQIGGGTSEILCEIISKMIVDEKNYASKTA</sequence>
<feature type="domain" description="Acyl-CoA dehydrogenase/oxidase N-terminal" evidence="8">
    <location>
        <begin position="397"/>
        <end position="505"/>
    </location>
</feature>
<keyword evidence="3" id="KW-0285">Flavoprotein</keyword>
<name>A0ABS3SQN2_9FLAO</name>
<proteinExistence type="inferred from homology"/>
<evidence type="ECO:0000256" key="3">
    <source>
        <dbReference type="ARBA" id="ARBA00022630"/>
    </source>
</evidence>
<comment type="caution">
    <text evidence="9">The sequence shown here is derived from an EMBL/GenBank/DDBJ whole genome shotgun (WGS) entry which is preliminary data.</text>
</comment>
<keyword evidence="10" id="KW-1185">Reference proteome</keyword>
<gene>
    <name evidence="9" type="ORF">J4051_06990</name>
</gene>
<keyword evidence="5" id="KW-0560">Oxidoreductase</keyword>
<evidence type="ECO:0000313" key="9">
    <source>
        <dbReference type="EMBL" id="MBO3098007.1"/>
    </source>
</evidence>
<feature type="domain" description="Acyl-CoA oxidase/dehydrogenase middle" evidence="7">
    <location>
        <begin position="122"/>
        <end position="216"/>
    </location>
</feature>
<dbReference type="PANTHER" id="PTHR48083">
    <property type="entry name" value="MEDIUM-CHAIN SPECIFIC ACYL-COA DEHYDROGENASE, MITOCHONDRIAL-RELATED"/>
    <property type="match status" value="1"/>
</dbReference>
<dbReference type="InterPro" id="IPR037069">
    <property type="entry name" value="AcylCoA_DH/ox_N_sf"/>
</dbReference>